<dbReference type="SUPFAM" id="SSF53335">
    <property type="entry name" value="S-adenosyl-L-methionine-dependent methyltransferases"/>
    <property type="match status" value="1"/>
</dbReference>
<keyword evidence="2" id="KW-0808">Transferase</keyword>
<evidence type="ECO:0000313" key="6">
    <source>
        <dbReference type="Proteomes" id="UP001054252"/>
    </source>
</evidence>
<dbReference type="Pfam" id="PF03492">
    <property type="entry name" value="Methyltransf_7"/>
    <property type="match status" value="1"/>
</dbReference>
<dbReference type="Proteomes" id="UP001054252">
    <property type="component" value="Unassembled WGS sequence"/>
</dbReference>
<dbReference type="PANTHER" id="PTHR31009">
    <property type="entry name" value="S-ADENOSYL-L-METHIONINE:CARBOXYL METHYLTRANSFERASE FAMILY PROTEIN"/>
    <property type="match status" value="1"/>
</dbReference>
<protein>
    <submittedName>
        <fullName evidence="5">Uncharacterized protein</fullName>
    </submittedName>
</protein>
<dbReference type="InterPro" id="IPR029063">
    <property type="entry name" value="SAM-dependent_MTases_sf"/>
</dbReference>
<accession>A0AAV5JQ03</accession>
<comment type="caution">
    <text evidence="5">The sequence shown here is derived from an EMBL/GenBank/DDBJ whole genome shotgun (WGS) entry which is preliminary data.</text>
</comment>
<dbReference type="GO" id="GO:0046872">
    <property type="term" value="F:metal ion binding"/>
    <property type="evidence" value="ECO:0007669"/>
    <property type="project" value="UniProtKB-KW"/>
</dbReference>
<dbReference type="InterPro" id="IPR042086">
    <property type="entry name" value="MeTrfase_capping"/>
</dbReference>
<dbReference type="AlphaFoldDB" id="A0AAV5JQ03"/>
<dbReference type="InterPro" id="IPR005299">
    <property type="entry name" value="MeTrfase_7"/>
</dbReference>
<evidence type="ECO:0000256" key="4">
    <source>
        <dbReference type="ARBA" id="ARBA00022842"/>
    </source>
</evidence>
<keyword evidence="6" id="KW-1185">Reference proteome</keyword>
<dbReference type="Gene3D" id="1.10.1200.270">
    <property type="entry name" value="Methyltransferase, alpha-helical capping domain"/>
    <property type="match status" value="1"/>
</dbReference>
<evidence type="ECO:0000256" key="2">
    <source>
        <dbReference type="ARBA" id="ARBA00022679"/>
    </source>
</evidence>
<dbReference type="GO" id="GO:0008168">
    <property type="term" value="F:methyltransferase activity"/>
    <property type="evidence" value="ECO:0007669"/>
    <property type="project" value="UniProtKB-KW"/>
</dbReference>
<dbReference type="EMBL" id="BPVZ01000046">
    <property type="protein sequence ID" value="GKV16703.1"/>
    <property type="molecule type" value="Genomic_DNA"/>
</dbReference>
<name>A0AAV5JQ03_9ROSI</name>
<reference evidence="5 6" key="1">
    <citation type="journal article" date="2021" name="Commun. Biol.">
        <title>The genome of Shorea leprosula (Dipterocarpaceae) highlights the ecological relevance of drought in aseasonal tropical rainforests.</title>
        <authorList>
            <person name="Ng K.K.S."/>
            <person name="Kobayashi M.J."/>
            <person name="Fawcett J.A."/>
            <person name="Hatakeyama M."/>
            <person name="Paape T."/>
            <person name="Ng C.H."/>
            <person name="Ang C.C."/>
            <person name="Tnah L.H."/>
            <person name="Lee C.T."/>
            <person name="Nishiyama T."/>
            <person name="Sese J."/>
            <person name="O'Brien M.J."/>
            <person name="Copetti D."/>
            <person name="Mohd Noor M.I."/>
            <person name="Ong R.C."/>
            <person name="Putra M."/>
            <person name="Sireger I.Z."/>
            <person name="Indrioko S."/>
            <person name="Kosugi Y."/>
            <person name="Izuno A."/>
            <person name="Isagi Y."/>
            <person name="Lee S.L."/>
            <person name="Shimizu K.K."/>
        </authorList>
    </citation>
    <scope>NUCLEOTIDE SEQUENCE [LARGE SCALE GENOMIC DNA]</scope>
    <source>
        <strain evidence="5">214</strain>
    </source>
</reference>
<keyword evidence="3" id="KW-0479">Metal-binding</keyword>
<evidence type="ECO:0000256" key="3">
    <source>
        <dbReference type="ARBA" id="ARBA00022723"/>
    </source>
</evidence>
<keyword evidence="1" id="KW-0489">Methyltransferase</keyword>
<dbReference type="Gene3D" id="3.40.50.150">
    <property type="entry name" value="Vaccinia Virus protein VP39"/>
    <property type="match status" value="1"/>
</dbReference>
<gene>
    <name evidence="5" type="ORF">SLEP1_g27305</name>
</gene>
<evidence type="ECO:0000256" key="1">
    <source>
        <dbReference type="ARBA" id="ARBA00022603"/>
    </source>
</evidence>
<keyword evidence="4" id="KW-0460">Magnesium</keyword>
<organism evidence="5 6">
    <name type="scientific">Rubroshorea leprosula</name>
    <dbReference type="NCBI Taxonomy" id="152421"/>
    <lineage>
        <taxon>Eukaryota</taxon>
        <taxon>Viridiplantae</taxon>
        <taxon>Streptophyta</taxon>
        <taxon>Embryophyta</taxon>
        <taxon>Tracheophyta</taxon>
        <taxon>Spermatophyta</taxon>
        <taxon>Magnoliopsida</taxon>
        <taxon>eudicotyledons</taxon>
        <taxon>Gunneridae</taxon>
        <taxon>Pentapetalae</taxon>
        <taxon>rosids</taxon>
        <taxon>malvids</taxon>
        <taxon>Malvales</taxon>
        <taxon>Dipterocarpaceae</taxon>
        <taxon>Rubroshorea</taxon>
    </lineage>
</organism>
<evidence type="ECO:0000313" key="5">
    <source>
        <dbReference type="EMBL" id="GKV16703.1"/>
    </source>
</evidence>
<dbReference type="GO" id="GO:0032259">
    <property type="term" value="P:methylation"/>
    <property type="evidence" value="ECO:0007669"/>
    <property type="project" value="UniProtKB-KW"/>
</dbReference>
<sequence>MASVSTLMRPMKEGDGHYSYNRNSLLQREGVEIAKVLIKDAIAGRLDLEQVIPSSSPSRAFTIADLGCSCGPNATIAVQNIIECVKHKHQSYSLNQGSLEFQVFFNDLPSNDFNTLFKSLPLDSQYWASGVPGSFLGRLFPKASLHFVHASYALHFVSIIPKELVDENSPAYNKGRISYNKSQKEAVEAYSAQYRRDMEAFLSSRAEELVAGGLMALLIPCLPDGVPPAKCSSFATIDLLEASLFDMAELGLVSEAKVDSFNMTKYHPTQWELEALVKENGCFNIERIEAIVRPGDGLEKISDINMVILHLRAIWEGLIKQHFGDDIVDELFHRWSQKIAESSLLLRQVEYKHVTELFFLLKRNMA</sequence>
<proteinExistence type="predicted"/>